<dbReference type="Gene3D" id="3.40.50.1110">
    <property type="entry name" value="SGNH hydrolase"/>
    <property type="match status" value="1"/>
</dbReference>
<comment type="caution">
    <text evidence="2">The sequence shown here is derived from an EMBL/GenBank/DDBJ whole genome shotgun (WGS) entry which is preliminary data.</text>
</comment>
<reference evidence="2" key="2">
    <citation type="submission" date="2021-09" db="EMBL/GenBank/DDBJ databases">
        <authorList>
            <person name="Jia N."/>
            <person name="Wang J."/>
            <person name="Shi W."/>
            <person name="Du L."/>
            <person name="Sun Y."/>
            <person name="Zhan W."/>
            <person name="Jiang J."/>
            <person name="Wang Q."/>
            <person name="Zhang B."/>
            <person name="Ji P."/>
            <person name="Sakyi L.B."/>
            <person name="Cui X."/>
            <person name="Yuan T."/>
            <person name="Jiang B."/>
            <person name="Yang W."/>
            <person name="Lam T.T.-Y."/>
            <person name="Chang Q."/>
            <person name="Ding S."/>
            <person name="Wang X."/>
            <person name="Zhu J."/>
            <person name="Ruan X."/>
            <person name="Zhao L."/>
            <person name="Wei J."/>
            <person name="Que T."/>
            <person name="Du C."/>
            <person name="Cheng J."/>
            <person name="Dai P."/>
            <person name="Han X."/>
            <person name="Huang E."/>
            <person name="Gao Y."/>
            <person name="Liu J."/>
            <person name="Shao H."/>
            <person name="Ye R."/>
            <person name="Li L."/>
            <person name="Wei W."/>
            <person name="Wang X."/>
            <person name="Wang C."/>
            <person name="Huo Q."/>
            <person name="Li W."/>
            <person name="Guo W."/>
            <person name="Chen H."/>
            <person name="Chen S."/>
            <person name="Zhou L."/>
            <person name="Zhou L."/>
            <person name="Ni X."/>
            <person name="Tian J."/>
            <person name="Zhou Y."/>
            <person name="Sheng Y."/>
            <person name="Liu T."/>
            <person name="Pan Y."/>
            <person name="Xia L."/>
            <person name="Li J."/>
            <person name="Zhao F."/>
            <person name="Cao W."/>
        </authorList>
    </citation>
    <scope>NUCLEOTIDE SEQUENCE</scope>
    <source>
        <strain evidence="2">Rsan-2018</strain>
        <tissue evidence="2">Larvae</tissue>
    </source>
</reference>
<dbReference type="CDD" id="cd00229">
    <property type="entry name" value="SGNH_hydrolase"/>
    <property type="match status" value="1"/>
</dbReference>
<evidence type="ECO:0000313" key="3">
    <source>
        <dbReference type="Proteomes" id="UP000821837"/>
    </source>
</evidence>
<accession>A0A9D4PV56</accession>
<organism evidence="2 3">
    <name type="scientific">Rhipicephalus sanguineus</name>
    <name type="common">Brown dog tick</name>
    <name type="synonym">Ixodes sanguineus</name>
    <dbReference type="NCBI Taxonomy" id="34632"/>
    <lineage>
        <taxon>Eukaryota</taxon>
        <taxon>Metazoa</taxon>
        <taxon>Ecdysozoa</taxon>
        <taxon>Arthropoda</taxon>
        <taxon>Chelicerata</taxon>
        <taxon>Arachnida</taxon>
        <taxon>Acari</taxon>
        <taxon>Parasitiformes</taxon>
        <taxon>Ixodida</taxon>
        <taxon>Ixodoidea</taxon>
        <taxon>Ixodidae</taxon>
        <taxon>Rhipicephalinae</taxon>
        <taxon>Rhipicephalus</taxon>
        <taxon>Rhipicephalus</taxon>
    </lineage>
</organism>
<dbReference type="Proteomes" id="UP000821837">
    <property type="component" value="Unassembled WGS sequence"/>
</dbReference>
<protein>
    <submittedName>
        <fullName evidence="2">Uncharacterized protein</fullName>
    </submittedName>
</protein>
<feature type="compositionally biased region" description="Polar residues" evidence="1">
    <location>
        <begin position="184"/>
        <end position="196"/>
    </location>
</feature>
<sequence>MRYVHTHFSPNDPATPCFISYCGAMYSDVPALLEYLPENVETLSLHVGTNDIVKTGCSKSLDSLREALRRVRQVRSDITTVHISLPLPRAPNRRRHDSNWRFVSWFNREVQRFNKEARRLCHCGMLGAGVFYVEHGFSALPLRRFLAADGLHASFEGVALLAQHTRVQLRRSSATWRAAPTPCTPNSGHQLTQQQTPEEHTEPPRALAVTTSPLPPARRYNTRRTYVATTKAATSN</sequence>
<keyword evidence="3" id="KW-1185">Reference proteome</keyword>
<evidence type="ECO:0000256" key="1">
    <source>
        <dbReference type="SAM" id="MobiDB-lite"/>
    </source>
</evidence>
<reference evidence="2" key="1">
    <citation type="journal article" date="2020" name="Cell">
        <title>Large-Scale Comparative Analyses of Tick Genomes Elucidate Their Genetic Diversity and Vector Capacities.</title>
        <authorList>
            <consortium name="Tick Genome and Microbiome Consortium (TIGMIC)"/>
            <person name="Jia N."/>
            <person name="Wang J."/>
            <person name="Shi W."/>
            <person name="Du L."/>
            <person name="Sun Y."/>
            <person name="Zhan W."/>
            <person name="Jiang J.F."/>
            <person name="Wang Q."/>
            <person name="Zhang B."/>
            <person name="Ji P."/>
            <person name="Bell-Sakyi L."/>
            <person name="Cui X.M."/>
            <person name="Yuan T.T."/>
            <person name="Jiang B.G."/>
            <person name="Yang W.F."/>
            <person name="Lam T.T."/>
            <person name="Chang Q.C."/>
            <person name="Ding S.J."/>
            <person name="Wang X.J."/>
            <person name="Zhu J.G."/>
            <person name="Ruan X.D."/>
            <person name="Zhao L."/>
            <person name="Wei J.T."/>
            <person name="Ye R.Z."/>
            <person name="Que T.C."/>
            <person name="Du C.H."/>
            <person name="Zhou Y.H."/>
            <person name="Cheng J.X."/>
            <person name="Dai P.F."/>
            <person name="Guo W.B."/>
            <person name="Han X.H."/>
            <person name="Huang E.J."/>
            <person name="Li L.F."/>
            <person name="Wei W."/>
            <person name="Gao Y.C."/>
            <person name="Liu J.Z."/>
            <person name="Shao H.Z."/>
            <person name="Wang X."/>
            <person name="Wang C.C."/>
            <person name="Yang T.C."/>
            <person name="Huo Q.B."/>
            <person name="Li W."/>
            <person name="Chen H.Y."/>
            <person name="Chen S.E."/>
            <person name="Zhou L.G."/>
            <person name="Ni X.B."/>
            <person name="Tian J.H."/>
            <person name="Sheng Y."/>
            <person name="Liu T."/>
            <person name="Pan Y.S."/>
            <person name="Xia L.Y."/>
            <person name="Li J."/>
            <person name="Zhao F."/>
            <person name="Cao W.C."/>
        </authorList>
    </citation>
    <scope>NUCLEOTIDE SEQUENCE</scope>
    <source>
        <strain evidence="2">Rsan-2018</strain>
    </source>
</reference>
<dbReference type="EMBL" id="JABSTV010001250">
    <property type="protein sequence ID" value="KAH7956323.1"/>
    <property type="molecule type" value="Genomic_DNA"/>
</dbReference>
<evidence type="ECO:0000313" key="2">
    <source>
        <dbReference type="EMBL" id="KAH7956323.1"/>
    </source>
</evidence>
<feature type="region of interest" description="Disordered" evidence="1">
    <location>
        <begin position="176"/>
        <end position="218"/>
    </location>
</feature>
<gene>
    <name evidence="2" type="ORF">HPB52_008144</name>
</gene>
<proteinExistence type="predicted"/>
<dbReference type="SUPFAM" id="SSF52266">
    <property type="entry name" value="SGNH hydrolase"/>
    <property type="match status" value="1"/>
</dbReference>
<dbReference type="AlphaFoldDB" id="A0A9D4PV56"/>
<dbReference type="InterPro" id="IPR036514">
    <property type="entry name" value="SGNH_hydro_sf"/>
</dbReference>
<name>A0A9D4PV56_RHISA</name>